<proteinExistence type="predicted"/>
<protein>
    <recommendedName>
        <fullName evidence="3">DNA alkylation repair enzyme</fullName>
    </recommendedName>
</protein>
<dbReference type="AlphaFoldDB" id="A0A2U3JW49"/>
<name>A0A2U3JW49_9BACT</name>
<reference evidence="2" key="1">
    <citation type="submission" date="2018-02" db="EMBL/GenBank/DDBJ databases">
        <authorList>
            <person name="Hausmann B."/>
        </authorList>
    </citation>
    <scope>NUCLEOTIDE SEQUENCE [LARGE SCALE GENOMIC DNA]</scope>
    <source>
        <strain evidence="2">Peat soil MAG SbA1</strain>
    </source>
</reference>
<evidence type="ECO:0008006" key="3">
    <source>
        <dbReference type="Google" id="ProtNLM"/>
    </source>
</evidence>
<gene>
    <name evidence="1" type="ORF">SBA1_100045</name>
</gene>
<dbReference type="PANTHER" id="PTHR34070">
    <property type="entry name" value="ARMADILLO-TYPE FOLD"/>
    <property type="match status" value="1"/>
</dbReference>
<dbReference type="Gene3D" id="1.25.10.90">
    <property type="match status" value="1"/>
</dbReference>
<organism evidence="1 2">
    <name type="scientific">Candidatus Sulfotelmatobacter kueseliae</name>
    <dbReference type="NCBI Taxonomy" id="2042962"/>
    <lineage>
        <taxon>Bacteria</taxon>
        <taxon>Pseudomonadati</taxon>
        <taxon>Acidobacteriota</taxon>
        <taxon>Terriglobia</taxon>
        <taxon>Terriglobales</taxon>
        <taxon>Candidatus Korobacteraceae</taxon>
        <taxon>Candidatus Sulfotelmatobacter</taxon>
    </lineage>
</organism>
<dbReference type="CDD" id="cd06561">
    <property type="entry name" value="AlkD_like"/>
    <property type="match status" value="1"/>
</dbReference>
<dbReference type="PANTHER" id="PTHR34070:SF1">
    <property type="entry name" value="DNA ALKYLATION REPAIR PROTEIN"/>
    <property type="match status" value="1"/>
</dbReference>
<evidence type="ECO:0000313" key="1">
    <source>
        <dbReference type="EMBL" id="SPF31589.1"/>
    </source>
</evidence>
<dbReference type="SUPFAM" id="SSF48371">
    <property type="entry name" value="ARM repeat"/>
    <property type="match status" value="1"/>
</dbReference>
<dbReference type="Proteomes" id="UP000238701">
    <property type="component" value="Unassembled WGS sequence"/>
</dbReference>
<dbReference type="InterPro" id="IPR014825">
    <property type="entry name" value="DNA_alkylation"/>
</dbReference>
<accession>A0A2U3JW49</accession>
<evidence type="ECO:0000313" key="2">
    <source>
        <dbReference type="Proteomes" id="UP000238701"/>
    </source>
</evidence>
<dbReference type="InterPro" id="IPR016024">
    <property type="entry name" value="ARM-type_fold"/>
</dbReference>
<sequence length="245" mass="28096">MPSQANNPAGVAAQIRRALQDGGSAEHAAGVQWFFKDEIKSHGWYTADLRRAVRRCRREILREHDFSFLVRVADHLFSGAVLEEKVAAVFLLEKLDAQFGDREFKRFELWLDRISSWADHDGLVHYLIAPMVAAQPARTRAVFRWAKSPDRWHRRAACVALIQGTRCRMFFPQITKLSNSLLADEDDMVQKGLGWLLRETAKFDPRRAVPYLMKIRSRAPRLVLRTACETLPSSAKRRILAAEKT</sequence>
<dbReference type="Pfam" id="PF08713">
    <property type="entry name" value="DNA_alkylation"/>
    <property type="match status" value="1"/>
</dbReference>
<dbReference type="EMBL" id="OMOD01000002">
    <property type="protein sequence ID" value="SPF31589.1"/>
    <property type="molecule type" value="Genomic_DNA"/>
</dbReference>
<dbReference type="OrthoDB" id="9775346at2"/>